<dbReference type="InterPro" id="IPR012341">
    <property type="entry name" value="6hp_glycosidase-like_sf"/>
</dbReference>
<dbReference type="Pfam" id="PF21307">
    <property type="entry name" value="Glyco_hydro_95_C"/>
    <property type="match status" value="1"/>
</dbReference>
<sequence length="767" mass="83862">MTNSRRTFLKLTGAGLALSGLRPFEAHAEPARPEDVDFVPDDQASTLWYPAPATEAKIMEQALPVGNGRLGALTGGDPANDFLYLADASLWSGDANDVLQDDGQFPYETKKFGTFSVLAKLRIKIPAHAKFTGYRRQLDLSNGVVSASYTVNGTRFTREVYASHPDDVVIVRLSGGPQSGTITLEGTHGEKVTDASFAAALPNGLKYAAVVSATGSGKIAAKGADVIFADCRDLLIVFSGGTNYSADATKGFRTTGDPLAIAKTKARAAATANAAALLATHVKDYQSLYNRQTIDLGRSSRTQRALDSWSRIAVRHTSGKPDPELEASYLQFGRYLTITSSRDSLPINLQGLWLHTNNPDWMADYHTDINVQMNYWLADRAGLSPCFDAFADYCVSQLSSWSSVTQKLFNDPRNRFRNTSGKIAGWAVAFSTNTHGGLGWWWHPGGNAWLCNSLWQHYEFTQDRAYLRKIYPLLKGACEFWESRLITMKVNGREVLVDDNDWSPEHGPQDAKGITYAQEIVWDLFESYRAATAALGVDTAYATTIKGLQDRLHLPEVSPKTGWLQEWMSQDNLGETTHRHLSPLVGFFPGDRIAADTSPPALLDGVRNLLIARGMESYGWSCSWRALCWARLKDADRAYQSVLNVLRPSINKGNGTAANFFDMYANGDHMLFQIDANLGAPSAMLEMLVYSRPGVIELLPALPSAWASGKVTGVGARGGFTVDLAWTGGKVTRATIRSVGGTKTELRAGSWRRTLTLRAGESVTVTL</sequence>
<dbReference type="GO" id="GO:0005975">
    <property type="term" value="P:carbohydrate metabolic process"/>
    <property type="evidence" value="ECO:0007669"/>
    <property type="project" value="InterPro"/>
</dbReference>
<dbReference type="AlphaFoldDB" id="A0A1H2T2L3"/>
<dbReference type="Pfam" id="PF22124">
    <property type="entry name" value="Glyco_hydro_95_cat"/>
    <property type="match status" value="1"/>
</dbReference>
<evidence type="ECO:0000313" key="4">
    <source>
        <dbReference type="EMBL" id="SDW38098.1"/>
    </source>
</evidence>
<dbReference type="EMBL" id="FNON01000001">
    <property type="protein sequence ID" value="SDW38098.1"/>
    <property type="molecule type" value="Genomic_DNA"/>
</dbReference>
<dbReference type="PIRSF" id="PIRSF007663">
    <property type="entry name" value="UCP007663"/>
    <property type="match status" value="1"/>
</dbReference>
<accession>A0A1H2T2L3</accession>
<dbReference type="InterPro" id="IPR006311">
    <property type="entry name" value="TAT_signal"/>
</dbReference>
<feature type="domain" description="Glycosyl hydrolase family 95 N-terminal" evidence="1">
    <location>
        <begin position="111"/>
        <end position="246"/>
    </location>
</feature>
<dbReference type="PROSITE" id="PS51318">
    <property type="entry name" value="TAT"/>
    <property type="match status" value="1"/>
</dbReference>
<organism evidence="4 5">
    <name type="scientific">Amycolatopsis xylanica</name>
    <dbReference type="NCBI Taxonomy" id="589385"/>
    <lineage>
        <taxon>Bacteria</taxon>
        <taxon>Bacillati</taxon>
        <taxon>Actinomycetota</taxon>
        <taxon>Actinomycetes</taxon>
        <taxon>Pseudonocardiales</taxon>
        <taxon>Pseudonocardiaceae</taxon>
        <taxon>Amycolatopsis</taxon>
    </lineage>
</organism>
<dbReference type="Proteomes" id="UP000199515">
    <property type="component" value="Unassembled WGS sequence"/>
</dbReference>
<dbReference type="STRING" id="589385.SAMN05421504_101438"/>
<dbReference type="PANTHER" id="PTHR31084">
    <property type="entry name" value="ALPHA-L-FUCOSIDASE 2"/>
    <property type="match status" value="1"/>
</dbReference>
<feature type="domain" description="Glycosyl hydrolase family 95 catalytic" evidence="3">
    <location>
        <begin position="275"/>
        <end position="688"/>
    </location>
</feature>
<dbReference type="OrthoDB" id="9802600at2"/>
<dbReference type="Gene3D" id="2.60.40.1180">
    <property type="entry name" value="Golgi alpha-mannosidase II"/>
    <property type="match status" value="1"/>
</dbReference>
<gene>
    <name evidence="4" type="ORF">SAMN05421504_101438</name>
</gene>
<dbReference type="Gene3D" id="1.50.10.10">
    <property type="match status" value="1"/>
</dbReference>
<dbReference type="InterPro" id="IPR013780">
    <property type="entry name" value="Glyco_hydro_b"/>
</dbReference>
<protein>
    <submittedName>
        <fullName evidence="4">Alpha-L-fucosidase 2</fullName>
    </submittedName>
</protein>
<dbReference type="InterPro" id="IPR016518">
    <property type="entry name" value="Alpha-L-fucosidase"/>
</dbReference>
<dbReference type="RefSeq" id="WP_091285870.1">
    <property type="nucleotide sequence ID" value="NZ_FNON01000001.1"/>
</dbReference>
<dbReference type="InterPro" id="IPR049053">
    <property type="entry name" value="AFCA-like_C"/>
</dbReference>
<dbReference type="SUPFAM" id="SSF48208">
    <property type="entry name" value="Six-hairpin glycosidases"/>
    <property type="match status" value="1"/>
</dbReference>
<feature type="domain" description="Alpha fucosidase A-like C-terminal" evidence="2">
    <location>
        <begin position="691"/>
        <end position="750"/>
    </location>
</feature>
<name>A0A1H2T2L3_9PSEU</name>
<evidence type="ECO:0000259" key="2">
    <source>
        <dbReference type="Pfam" id="PF21307"/>
    </source>
</evidence>
<evidence type="ECO:0000259" key="3">
    <source>
        <dbReference type="Pfam" id="PF22124"/>
    </source>
</evidence>
<dbReference type="InterPro" id="IPR008928">
    <property type="entry name" value="6-hairpin_glycosidase_sf"/>
</dbReference>
<dbReference type="Gene3D" id="2.70.98.50">
    <property type="entry name" value="putative glycoside hydrolase family protein from bacillus halodurans"/>
    <property type="match status" value="1"/>
</dbReference>
<dbReference type="PANTHER" id="PTHR31084:SF3">
    <property type="entry name" value="ALPHA-FUCOSIDASE A"/>
    <property type="match status" value="1"/>
</dbReference>
<proteinExistence type="predicted"/>
<feature type="domain" description="Glycosyl hydrolase family 95 N-terminal" evidence="1">
    <location>
        <begin position="47"/>
        <end position="98"/>
    </location>
</feature>
<reference evidence="4 5" key="1">
    <citation type="submission" date="2016-10" db="EMBL/GenBank/DDBJ databases">
        <authorList>
            <person name="de Groot N.N."/>
        </authorList>
    </citation>
    <scope>NUCLEOTIDE SEQUENCE [LARGE SCALE GENOMIC DNA]</scope>
    <source>
        <strain evidence="4 5">CPCC 202699</strain>
    </source>
</reference>
<keyword evidence="5" id="KW-1185">Reference proteome</keyword>
<dbReference type="Pfam" id="PF14498">
    <property type="entry name" value="Glyco_hyd_65N_2"/>
    <property type="match status" value="2"/>
</dbReference>
<dbReference type="InterPro" id="IPR054363">
    <property type="entry name" value="GH95_cat"/>
</dbReference>
<dbReference type="InterPro" id="IPR027414">
    <property type="entry name" value="GH95_N_dom"/>
</dbReference>
<evidence type="ECO:0000313" key="5">
    <source>
        <dbReference type="Proteomes" id="UP000199515"/>
    </source>
</evidence>
<dbReference type="GO" id="GO:0004560">
    <property type="term" value="F:alpha-L-fucosidase activity"/>
    <property type="evidence" value="ECO:0007669"/>
    <property type="project" value="InterPro"/>
</dbReference>
<evidence type="ECO:0000259" key="1">
    <source>
        <dbReference type="Pfam" id="PF14498"/>
    </source>
</evidence>